<dbReference type="STRING" id="1437608.GCA_000771645_01597"/>
<dbReference type="GO" id="GO:0016787">
    <property type="term" value="F:hydrolase activity"/>
    <property type="evidence" value="ECO:0007669"/>
    <property type="project" value="UniProtKB-KW"/>
</dbReference>
<accession>A0A087A4S5</accession>
<evidence type="ECO:0000313" key="3">
    <source>
        <dbReference type="Proteomes" id="UP000029108"/>
    </source>
</evidence>
<evidence type="ECO:0000259" key="1">
    <source>
        <dbReference type="Pfam" id="PF12697"/>
    </source>
</evidence>
<dbReference type="RefSeq" id="WP_033492442.1">
    <property type="nucleotide sequence ID" value="NZ_JDUU01000003.1"/>
</dbReference>
<keyword evidence="3" id="KW-1185">Reference proteome</keyword>
<dbReference type="eggNOG" id="COG0596">
    <property type="taxonomic scope" value="Bacteria"/>
</dbReference>
<dbReference type="OrthoDB" id="63962at2"/>
<evidence type="ECO:0000313" key="2">
    <source>
        <dbReference type="EMBL" id="KFI53775.1"/>
    </source>
</evidence>
<dbReference type="Pfam" id="PF12697">
    <property type="entry name" value="Abhydrolase_6"/>
    <property type="match status" value="1"/>
</dbReference>
<dbReference type="InterPro" id="IPR050266">
    <property type="entry name" value="AB_hydrolase_sf"/>
</dbReference>
<dbReference type="AlphaFoldDB" id="A0A087A4S5"/>
<dbReference type="Proteomes" id="UP000029108">
    <property type="component" value="Unassembled WGS sequence"/>
</dbReference>
<dbReference type="EMBL" id="JGYN01000002">
    <property type="protein sequence ID" value="KFI53775.1"/>
    <property type="molecule type" value="Genomic_DNA"/>
</dbReference>
<dbReference type="InterPro" id="IPR029058">
    <property type="entry name" value="AB_hydrolase_fold"/>
</dbReference>
<organism evidence="2 3">
    <name type="scientific">Bifidobacterium biavatii DSM 23969</name>
    <dbReference type="NCBI Taxonomy" id="1437608"/>
    <lineage>
        <taxon>Bacteria</taxon>
        <taxon>Bacillati</taxon>
        <taxon>Actinomycetota</taxon>
        <taxon>Actinomycetes</taxon>
        <taxon>Bifidobacteriales</taxon>
        <taxon>Bifidobacteriaceae</taxon>
        <taxon>Bifidobacterium</taxon>
    </lineage>
</organism>
<comment type="caution">
    <text evidence="2">The sequence shown here is derived from an EMBL/GenBank/DDBJ whole genome shotgun (WGS) entry which is preliminary data.</text>
</comment>
<dbReference type="SUPFAM" id="SSF53474">
    <property type="entry name" value="alpha/beta-Hydrolases"/>
    <property type="match status" value="1"/>
</dbReference>
<proteinExistence type="predicted"/>
<name>A0A087A4S5_9BIFI</name>
<dbReference type="Gene3D" id="3.40.50.1820">
    <property type="entry name" value="alpha/beta hydrolase"/>
    <property type="match status" value="1"/>
</dbReference>
<dbReference type="PANTHER" id="PTHR43798">
    <property type="entry name" value="MONOACYLGLYCEROL LIPASE"/>
    <property type="match status" value="1"/>
</dbReference>
<reference evidence="2 3" key="1">
    <citation type="submission" date="2014-03" db="EMBL/GenBank/DDBJ databases">
        <title>Genomics of Bifidobacteria.</title>
        <authorList>
            <person name="Ventura M."/>
            <person name="Milani C."/>
            <person name="Lugli G.A."/>
        </authorList>
    </citation>
    <scope>NUCLEOTIDE SEQUENCE [LARGE SCALE GENOMIC DNA]</scope>
    <source>
        <strain evidence="2 3">DSM 23969</strain>
    </source>
</reference>
<dbReference type="GO" id="GO:0016020">
    <property type="term" value="C:membrane"/>
    <property type="evidence" value="ECO:0007669"/>
    <property type="project" value="TreeGrafter"/>
</dbReference>
<protein>
    <submittedName>
        <fullName evidence="2">Hydrolase</fullName>
    </submittedName>
</protein>
<keyword evidence="2" id="KW-0378">Hydrolase</keyword>
<feature type="domain" description="AB hydrolase-1" evidence="1">
    <location>
        <begin position="8"/>
        <end position="236"/>
    </location>
</feature>
<gene>
    <name evidence="2" type="ORF">BBIA_1372</name>
</gene>
<dbReference type="InterPro" id="IPR000073">
    <property type="entry name" value="AB_hydrolase_1"/>
</dbReference>
<sequence length="260" mass="28765">MTDTTYAVLVHGWAGSPRVWDSVDWPDDWNVHAYTLPGHGERRDDGPWTIPSAAEDLADYIRNTVPAGKQALLIAHSMGGQLSLAVHANHPELVAGEVVIDPAYGAMGEEATCAFHERFLERMGNDPTKAVLDFIEGAHSPSIPDDVWNGVLDDIRRTNPQALVDYYVSEYLAPGAFGICDKTVPVARRRTKPTFGIYPGVERARFEQSCGTFDVTVWSGGHRHFLFLEDPRRFRDEVVGWALSRKLYVPSPAHLTAIAA</sequence>
<dbReference type="PANTHER" id="PTHR43798:SF33">
    <property type="entry name" value="HYDROLASE, PUTATIVE (AFU_ORTHOLOGUE AFUA_2G14860)-RELATED"/>
    <property type="match status" value="1"/>
</dbReference>